<name>A0A059FUZ0_9PROT</name>
<evidence type="ECO:0008006" key="3">
    <source>
        <dbReference type="Google" id="ProtNLM"/>
    </source>
</evidence>
<dbReference type="EMBL" id="ARYK01000001">
    <property type="protein sequence ID" value="KCZ94268.1"/>
    <property type="molecule type" value="Genomic_DNA"/>
</dbReference>
<dbReference type="RefSeq" id="WP_035613303.1">
    <property type="nucleotide sequence ID" value="NZ_ARYK01000001.1"/>
</dbReference>
<dbReference type="eggNOG" id="ENOG5030DXN">
    <property type="taxonomic scope" value="Bacteria"/>
</dbReference>
<dbReference type="Pfam" id="PF11136">
    <property type="entry name" value="DUF2889"/>
    <property type="match status" value="1"/>
</dbReference>
<dbReference type="AlphaFoldDB" id="A0A059FUZ0"/>
<accession>A0A059FUZ0</accession>
<dbReference type="InterPro" id="IPR021312">
    <property type="entry name" value="DUF2889"/>
</dbReference>
<reference evidence="1 2" key="1">
    <citation type="journal article" date="2014" name="Antonie Van Leeuwenhoek">
        <title>Hyphomonas beringensis sp. nov. and Hyphomonas chukchiensis sp. nov., isolated from surface seawater of the Bering Sea and Chukchi Sea.</title>
        <authorList>
            <person name="Li C."/>
            <person name="Lai Q."/>
            <person name="Li G."/>
            <person name="Dong C."/>
            <person name="Wang J."/>
            <person name="Liao Y."/>
            <person name="Shao Z."/>
        </authorList>
    </citation>
    <scope>NUCLEOTIDE SEQUENCE [LARGE SCALE GENOMIC DNA]</scope>
    <source>
        <strain evidence="1 2">MHS-2</strain>
    </source>
</reference>
<proteinExistence type="predicted"/>
<comment type="caution">
    <text evidence="1">The sequence shown here is derived from an EMBL/GenBank/DDBJ whole genome shotgun (WGS) entry which is preliminary data.</text>
</comment>
<evidence type="ECO:0000313" key="2">
    <source>
        <dbReference type="Proteomes" id="UP000025171"/>
    </source>
</evidence>
<dbReference type="OrthoDB" id="7498222at2"/>
<keyword evidence="2" id="KW-1185">Reference proteome</keyword>
<dbReference type="PATRIC" id="fig|1280950.3.peg.570"/>
<evidence type="ECO:0000313" key="1">
    <source>
        <dbReference type="EMBL" id="KCZ94268.1"/>
    </source>
</evidence>
<dbReference type="Proteomes" id="UP000025171">
    <property type="component" value="Unassembled WGS sequence"/>
</dbReference>
<organism evidence="1 2">
    <name type="scientific">Hyphomonas johnsonii MHS-2</name>
    <dbReference type="NCBI Taxonomy" id="1280950"/>
    <lineage>
        <taxon>Bacteria</taxon>
        <taxon>Pseudomonadati</taxon>
        <taxon>Pseudomonadota</taxon>
        <taxon>Alphaproteobacteria</taxon>
        <taxon>Hyphomonadales</taxon>
        <taxon>Hyphomonadaceae</taxon>
        <taxon>Hyphomonas</taxon>
    </lineage>
</organism>
<dbReference type="STRING" id="1280950.HJO_02800"/>
<sequence>MSDVYPRTGGCFRRKIDLRTEADGAVVGWLEDDFHHVGLTLEHDGGRISAIRVISERLPFSSCPFAAANLQALVGQRMSTRCTDIGALVQMRQQCTHMFDLAGLAMAHCARNIGHRHYEAVIPDRDIVAWEAGKRRLLGPGKAWLLCNGEEVLHWQLDRRQITGPENWAGQPLVEGFRARTETMSLDEAEAASVLRRAIMVSSGRTLDPDLFTRASERGQSGVCYTFLKENRDAALRMFGSTLNYETTGETMLSRLSERP</sequence>
<protein>
    <recommendedName>
        <fullName evidence="3">DUF2889 domain-containing protein</fullName>
    </recommendedName>
</protein>
<gene>
    <name evidence="1" type="ORF">HJO_02800</name>
</gene>